<evidence type="ECO:0000256" key="2">
    <source>
        <dbReference type="ARBA" id="ARBA00023136"/>
    </source>
</evidence>
<dbReference type="Proteomes" id="UP000293142">
    <property type="component" value="Unassembled WGS sequence"/>
</dbReference>
<dbReference type="InterPro" id="IPR004995">
    <property type="entry name" value="Spore_Ger"/>
</dbReference>
<dbReference type="AlphaFoldDB" id="A0A4Q9DJ68"/>
<protein>
    <submittedName>
        <fullName evidence="4">Spore germination protein</fullName>
    </submittedName>
</protein>
<dbReference type="PIRSF" id="PIRSF005690">
    <property type="entry name" value="GerBA"/>
    <property type="match status" value="1"/>
</dbReference>
<comment type="similarity">
    <text evidence="1">Belongs to the GerABKA family.</text>
</comment>
<proteinExistence type="inferred from homology"/>
<comment type="caution">
    <text evidence="4">The sequence shown here is derived from an EMBL/GenBank/DDBJ whole genome shotgun (WGS) entry which is preliminary data.</text>
</comment>
<keyword evidence="3" id="KW-0812">Transmembrane</keyword>
<evidence type="ECO:0000256" key="1">
    <source>
        <dbReference type="ARBA" id="ARBA00005278"/>
    </source>
</evidence>
<reference evidence="4 5" key="1">
    <citation type="submission" date="2019-02" db="EMBL/GenBank/DDBJ databases">
        <title>Paenibacillus sp. nov., isolated from surface-sterilized tissue of Thalictrum simplex L.</title>
        <authorList>
            <person name="Tuo L."/>
        </authorList>
    </citation>
    <scope>NUCLEOTIDE SEQUENCE [LARGE SCALE GENOMIC DNA]</scope>
    <source>
        <strain evidence="4 5">N2SHLJ1</strain>
    </source>
</reference>
<evidence type="ECO:0000256" key="3">
    <source>
        <dbReference type="SAM" id="Phobius"/>
    </source>
</evidence>
<feature type="transmembrane region" description="Helical" evidence="3">
    <location>
        <begin position="384"/>
        <end position="401"/>
    </location>
</feature>
<feature type="transmembrane region" description="Helical" evidence="3">
    <location>
        <begin position="291"/>
        <end position="310"/>
    </location>
</feature>
<keyword evidence="5" id="KW-1185">Reference proteome</keyword>
<dbReference type="GO" id="GO:0016020">
    <property type="term" value="C:membrane"/>
    <property type="evidence" value="ECO:0007669"/>
    <property type="project" value="InterPro"/>
</dbReference>
<gene>
    <name evidence="4" type="ORF">EYB31_32780</name>
</gene>
<accession>A0A4Q9DJ68</accession>
<dbReference type="InterPro" id="IPR050768">
    <property type="entry name" value="UPF0353/GerABKA_families"/>
</dbReference>
<sequence length="492" mass="54635">MTERRERLQAWTRQDLEELFAGCSDVQILSYRFGEESSSEVYVIYAEGLCNSGKIGTDIMPVLQQLYVDKGFESSAQWKLFGSLPVIQFHGIPESQDIIDSVFQGDLLLLFAENLQLLKLNICNRPGRQPEESSTEISIKGPKDGFVEDISTSIALIRKRLRSNSLQAEMSVIGRRTRTKVALLYIRDIIAPDIVKEVRKRLGKIDIDGLYTTNQLEEALADVKYSLFPMLDFTGRPDYAVSSLLAGRFVLIIDGNPFVLIGPAGLSLLLKSPEDVHFGFMYISFARMVRFLSFWAAIILPGFWVAISAFHQDQFPFRLMATISLARLGLPLSSQLEMLLLLVLLEIFREAGLRLPNSIGQTLTVVGGLVIGDAAIRAGLVSPSVVVIGAITAVMGVTLVNQTLSTSVSIARFIMFLLASVLGMYGVILGFILLIFYMSRLHSFGVPYFGPISPPIFSDMAKSYLRVPWEFLKSRPKAIHPVDPDHQGEDNG</sequence>
<name>A0A4Q9DJ68_9BACL</name>
<keyword evidence="2 3" id="KW-0472">Membrane</keyword>
<dbReference type="Pfam" id="PF03323">
    <property type="entry name" value="GerA"/>
    <property type="match status" value="1"/>
</dbReference>
<feature type="transmembrane region" description="Helical" evidence="3">
    <location>
        <begin position="413"/>
        <end position="438"/>
    </location>
</feature>
<organism evidence="4 5">
    <name type="scientific">Paenibacillus thalictri</name>
    <dbReference type="NCBI Taxonomy" id="2527873"/>
    <lineage>
        <taxon>Bacteria</taxon>
        <taxon>Bacillati</taxon>
        <taxon>Bacillota</taxon>
        <taxon>Bacilli</taxon>
        <taxon>Bacillales</taxon>
        <taxon>Paenibacillaceae</taxon>
        <taxon>Paenibacillus</taxon>
    </lineage>
</organism>
<dbReference type="PANTHER" id="PTHR22550">
    <property type="entry name" value="SPORE GERMINATION PROTEIN"/>
    <property type="match status" value="1"/>
</dbReference>
<dbReference type="RefSeq" id="WP_131017758.1">
    <property type="nucleotide sequence ID" value="NZ_SIRE01000031.1"/>
</dbReference>
<evidence type="ECO:0000313" key="4">
    <source>
        <dbReference type="EMBL" id="TBL70503.1"/>
    </source>
</evidence>
<keyword evidence="3" id="KW-1133">Transmembrane helix</keyword>
<dbReference type="PANTHER" id="PTHR22550:SF5">
    <property type="entry name" value="LEUCINE ZIPPER PROTEIN 4"/>
    <property type="match status" value="1"/>
</dbReference>
<dbReference type="GO" id="GO:0009847">
    <property type="term" value="P:spore germination"/>
    <property type="evidence" value="ECO:0007669"/>
    <property type="project" value="InterPro"/>
</dbReference>
<dbReference type="EMBL" id="SIRE01000031">
    <property type="protein sequence ID" value="TBL70503.1"/>
    <property type="molecule type" value="Genomic_DNA"/>
</dbReference>
<evidence type="ECO:0000313" key="5">
    <source>
        <dbReference type="Proteomes" id="UP000293142"/>
    </source>
</evidence>
<dbReference type="OrthoDB" id="1726708at2"/>